<feature type="compositionally biased region" description="Basic residues" evidence="1">
    <location>
        <begin position="46"/>
        <end position="62"/>
    </location>
</feature>
<dbReference type="Proteomes" id="UP000309340">
    <property type="component" value="Unassembled WGS sequence"/>
</dbReference>
<dbReference type="AlphaFoldDB" id="A0A4U0Y3H6"/>
<evidence type="ECO:0000313" key="2">
    <source>
        <dbReference type="EMBL" id="TKA82693.1"/>
    </source>
</evidence>
<proteinExistence type="predicted"/>
<comment type="caution">
    <text evidence="2">The sequence shown here is derived from an EMBL/GenBank/DDBJ whole genome shotgun (WGS) entry which is preliminary data.</text>
</comment>
<dbReference type="EMBL" id="NAJQ01000028">
    <property type="protein sequence ID" value="TKA82693.1"/>
    <property type="molecule type" value="Genomic_DNA"/>
</dbReference>
<dbReference type="PANTHER" id="PTHR37540:SF5">
    <property type="entry name" value="TRANSCRIPTION FACTOR DOMAIN-CONTAINING PROTEIN"/>
    <property type="match status" value="1"/>
</dbReference>
<evidence type="ECO:0000256" key="1">
    <source>
        <dbReference type="SAM" id="MobiDB-lite"/>
    </source>
</evidence>
<feature type="region of interest" description="Disordered" evidence="1">
    <location>
        <begin position="28"/>
        <end position="98"/>
    </location>
</feature>
<keyword evidence="3" id="KW-1185">Reference proteome</keyword>
<dbReference type="PANTHER" id="PTHR37540">
    <property type="entry name" value="TRANSCRIPTION FACTOR (ACR-2), PUTATIVE-RELATED-RELATED"/>
    <property type="match status" value="1"/>
</dbReference>
<reference evidence="2 3" key="1">
    <citation type="submission" date="2017-03" db="EMBL/GenBank/DDBJ databases">
        <title>Genomes of endolithic fungi from Antarctica.</title>
        <authorList>
            <person name="Coleine C."/>
            <person name="Masonjones S."/>
            <person name="Stajich J.E."/>
        </authorList>
    </citation>
    <scope>NUCLEOTIDE SEQUENCE [LARGE SCALE GENOMIC DNA]</scope>
    <source>
        <strain evidence="2 3">CCFEE 5184</strain>
    </source>
</reference>
<organism evidence="2 3">
    <name type="scientific">Friedmanniomyces simplex</name>
    <dbReference type="NCBI Taxonomy" id="329884"/>
    <lineage>
        <taxon>Eukaryota</taxon>
        <taxon>Fungi</taxon>
        <taxon>Dikarya</taxon>
        <taxon>Ascomycota</taxon>
        <taxon>Pezizomycotina</taxon>
        <taxon>Dothideomycetes</taxon>
        <taxon>Dothideomycetidae</taxon>
        <taxon>Mycosphaerellales</taxon>
        <taxon>Teratosphaeriaceae</taxon>
        <taxon>Friedmanniomyces</taxon>
    </lineage>
</organism>
<gene>
    <name evidence="2" type="ORF">B0A55_01495</name>
</gene>
<protein>
    <recommendedName>
        <fullName evidence="4">Transcription factor domain-containing protein</fullName>
    </recommendedName>
</protein>
<evidence type="ECO:0008006" key="4">
    <source>
        <dbReference type="Google" id="ProtNLM"/>
    </source>
</evidence>
<name>A0A4U0Y3H6_9PEZI</name>
<sequence length="318" mass="35141">MEYKDAQPCLSNQKLVFVHIDNPYSVSREQQHLVRSHATIASHRDGTRKKKSRATGQRRPRPPRQSTTKPRGSGAVELESSVTDSTDESTSDCRSERSIVNRVTTPSISRLGRGSFDPFDVLPIPPEPWHHWVLDYYVHVHLPPGIALVEQSPAEGRAFIDYHMRQSLEEPCLFYTQLLNACTPLVAEGRIALAVAASLRARLIATLNEAISDPKRALKTSTILTVASIALHERLYGDPKVAVEVHARACSRMLAMRGGVHALDLPRIGVEILKWTGSVLSADYAGRSMPDLLSAWTPLETRSRHPGYEAIASASSSE</sequence>
<accession>A0A4U0Y3H6</accession>
<dbReference type="OrthoDB" id="4159781at2759"/>
<evidence type="ECO:0000313" key="3">
    <source>
        <dbReference type="Proteomes" id="UP000309340"/>
    </source>
</evidence>